<comment type="pathway">
    <text evidence="2 12">Cofactor biosynthesis; riboflavin biosynthesis; 5-amino-6-(D-ribitylamino)uracil from GTP: step 2/4.</text>
</comment>
<comment type="pathway">
    <text evidence="3 12">Cofactor biosynthesis; riboflavin biosynthesis; 5-amino-6-(D-ribitylamino)uracil from GTP: step 3/4.</text>
</comment>
<feature type="binding site" evidence="14">
    <location>
        <position position="207"/>
    </location>
    <ligand>
        <name>NADP(+)</name>
        <dbReference type="ChEBI" id="CHEBI:58349"/>
    </ligand>
</feature>
<dbReference type="EC" id="3.5.4.26" evidence="12"/>
<evidence type="ECO:0000256" key="2">
    <source>
        <dbReference type="ARBA" id="ARBA00004882"/>
    </source>
</evidence>
<feature type="binding site" evidence="14">
    <location>
        <position position="214"/>
    </location>
    <ligand>
        <name>substrate</name>
    </ligand>
</feature>
<dbReference type="EMBL" id="JAENIJ010000006">
    <property type="protein sequence ID" value="MBK1881903.1"/>
    <property type="molecule type" value="Genomic_DNA"/>
</dbReference>
<feature type="binding site" evidence="14">
    <location>
        <position position="279"/>
    </location>
    <ligand>
        <name>substrate</name>
    </ligand>
</feature>
<dbReference type="PIRSF" id="PIRSF006769">
    <property type="entry name" value="RibD"/>
    <property type="match status" value="1"/>
</dbReference>
<keyword evidence="8 12" id="KW-0862">Zinc</keyword>
<dbReference type="InterPro" id="IPR050765">
    <property type="entry name" value="Riboflavin_Biosynth_HTPR"/>
</dbReference>
<keyword evidence="12 17" id="KW-0378">Hydrolase</keyword>
<evidence type="ECO:0000256" key="6">
    <source>
        <dbReference type="ARBA" id="ARBA00022619"/>
    </source>
</evidence>
<accession>A0A934VVK6</accession>
<dbReference type="InterPro" id="IPR002125">
    <property type="entry name" value="CMP_dCMP_dom"/>
</dbReference>
<evidence type="ECO:0000256" key="3">
    <source>
        <dbReference type="ARBA" id="ARBA00004910"/>
    </source>
</evidence>
<dbReference type="Proteomes" id="UP000603141">
    <property type="component" value="Unassembled WGS sequence"/>
</dbReference>
<keyword evidence="10 12" id="KW-0560">Oxidoreductase</keyword>
<evidence type="ECO:0000256" key="5">
    <source>
        <dbReference type="ARBA" id="ARBA00007417"/>
    </source>
</evidence>
<feature type="binding site" evidence="14">
    <location>
        <position position="203"/>
    </location>
    <ligand>
        <name>substrate</name>
    </ligand>
</feature>
<evidence type="ECO:0000256" key="14">
    <source>
        <dbReference type="PIRSR" id="PIRSR006769-2"/>
    </source>
</evidence>
<dbReference type="GO" id="GO:0008703">
    <property type="term" value="F:5-amino-6-(5-phosphoribosylamino)uracil reductase activity"/>
    <property type="evidence" value="ECO:0007669"/>
    <property type="project" value="UniProtKB-EC"/>
</dbReference>
<organism evidence="17 18">
    <name type="scientific">Luteolibacter pohnpeiensis</name>
    <dbReference type="NCBI Taxonomy" id="454153"/>
    <lineage>
        <taxon>Bacteria</taxon>
        <taxon>Pseudomonadati</taxon>
        <taxon>Verrucomicrobiota</taxon>
        <taxon>Verrucomicrobiia</taxon>
        <taxon>Verrucomicrobiales</taxon>
        <taxon>Verrucomicrobiaceae</taxon>
        <taxon>Luteolibacter</taxon>
    </lineage>
</organism>
<dbReference type="CDD" id="cd01284">
    <property type="entry name" value="Riboflavin_deaminase-reductase"/>
    <property type="match status" value="1"/>
</dbReference>
<evidence type="ECO:0000256" key="12">
    <source>
        <dbReference type="PIRNR" id="PIRNR006769"/>
    </source>
</evidence>
<dbReference type="RefSeq" id="WP_200268506.1">
    <property type="nucleotide sequence ID" value="NZ_JAENIJ010000006.1"/>
</dbReference>
<feature type="binding site" evidence="14">
    <location>
        <position position="191"/>
    </location>
    <ligand>
        <name>substrate</name>
    </ligand>
</feature>
<evidence type="ECO:0000313" key="17">
    <source>
        <dbReference type="EMBL" id="MBK1881903.1"/>
    </source>
</evidence>
<dbReference type="Pfam" id="PF00383">
    <property type="entry name" value="dCMP_cyt_deam_1"/>
    <property type="match status" value="1"/>
</dbReference>
<evidence type="ECO:0000256" key="10">
    <source>
        <dbReference type="ARBA" id="ARBA00023002"/>
    </source>
</evidence>
<keyword evidence="7 12" id="KW-0479">Metal-binding</keyword>
<evidence type="ECO:0000256" key="13">
    <source>
        <dbReference type="PIRSR" id="PIRSR006769-1"/>
    </source>
</evidence>
<gene>
    <name evidence="17" type="primary">ribD</name>
    <name evidence="17" type="ORF">JIN85_05725</name>
</gene>
<dbReference type="PROSITE" id="PS51747">
    <property type="entry name" value="CYT_DCMP_DEAMINASES_2"/>
    <property type="match status" value="1"/>
</dbReference>
<feature type="binding site" evidence="15">
    <location>
        <position position="91"/>
    </location>
    <ligand>
        <name>Zn(2+)</name>
        <dbReference type="ChEBI" id="CHEBI:29105"/>
        <note>catalytic</note>
    </ligand>
</feature>
<dbReference type="NCBIfam" id="TIGR00326">
    <property type="entry name" value="eubact_ribD"/>
    <property type="match status" value="1"/>
</dbReference>
<keyword evidence="18" id="KW-1185">Reference proteome</keyword>
<sequence length="348" mass="38123">MPTDDDQWMNLALEEARKGIGRTAPNPPVGAVIVKNGQVLGKGWHRMAGHPHAEREALADARKSVGDEEIRGSCIYVTLEPCSTHGRTPPCTAGIIEAGIRRVVYACTDENPDHAGRADAILKAAGIEVVSGVQSKAAVEILRPFFKVKRSGLPWVIWKTGMSLDGRITRPPGEGQWLTNPESRQDVQRLRSTVDAILTSGETVRRDHPALTIRDPELLAGRSQPWRVIATAQPDSLPSDAPLLVDEWKDRTLLRERDHLEQTLRELVRDQGILTVLVEAGGRFSAAMMEAGLIDEVVAYMAPMLCGGPLPALGGSGMDPALHLDGLTFEQFGNDIKWRGRIRRVREV</sequence>
<keyword evidence="6 12" id="KW-0686">Riboflavin biosynthesis</keyword>
<evidence type="ECO:0000313" key="18">
    <source>
        <dbReference type="Proteomes" id="UP000603141"/>
    </source>
</evidence>
<dbReference type="InterPro" id="IPR016192">
    <property type="entry name" value="APOBEC/CMP_deaminase_Zn-bd"/>
</dbReference>
<feature type="binding site" evidence="14">
    <location>
        <begin position="281"/>
        <end position="287"/>
    </location>
    <ligand>
        <name>NADP(+)</name>
        <dbReference type="ChEBI" id="CHEBI:58349"/>
    </ligand>
</feature>
<evidence type="ECO:0000256" key="9">
    <source>
        <dbReference type="ARBA" id="ARBA00022857"/>
    </source>
</evidence>
<dbReference type="PANTHER" id="PTHR38011:SF7">
    <property type="entry name" value="2,5-DIAMINO-6-RIBOSYLAMINO-4(3H)-PYRIMIDINONE 5'-PHOSPHATE REDUCTASE"/>
    <property type="match status" value="1"/>
</dbReference>
<evidence type="ECO:0000256" key="4">
    <source>
        <dbReference type="ARBA" id="ARBA00005259"/>
    </source>
</evidence>
<feature type="binding site" evidence="14">
    <location>
        <position position="211"/>
    </location>
    <ligand>
        <name>substrate</name>
    </ligand>
</feature>
<evidence type="ECO:0000256" key="11">
    <source>
        <dbReference type="ARBA" id="ARBA00023268"/>
    </source>
</evidence>
<dbReference type="Gene3D" id="3.40.430.10">
    <property type="entry name" value="Dihydrofolate Reductase, subunit A"/>
    <property type="match status" value="2"/>
</dbReference>
<evidence type="ECO:0000256" key="7">
    <source>
        <dbReference type="ARBA" id="ARBA00022723"/>
    </source>
</evidence>
<dbReference type="InterPro" id="IPR002734">
    <property type="entry name" value="RibDG_C"/>
</dbReference>
<feature type="binding site" evidence="15">
    <location>
        <position position="52"/>
    </location>
    <ligand>
        <name>Zn(2+)</name>
        <dbReference type="ChEBI" id="CHEBI:29105"/>
        <note>catalytic</note>
    </ligand>
</feature>
<evidence type="ECO:0000256" key="8">
    <source>
        <dbReference type="ARBA" id="ARBA00022833"/>
    </source>
</evidence>
<proteinExistence type="inferred from homology"/>
<feature type="binding site" evidence="14">
    <location>
        <position position="177"/>
    </location>
    <ligand>
        <name>NADP(+)</name>
        <dbReference type="ChEBI" id="CHEBI:58349"/>
    </ligand>
</feature>
<dbReference type="SUPFAM" id="SSF53597">
    <property type="entry name" value="Dihydrofolate reductase-like"/>
    <property type="match status" value="1"/>
</dbReference>
<feature type="binding site" evidence="14">
    <location>
        <position position="161"/>
    </location>
    <ligand>
        <name>NADP(+)</name>
        <dbReference type="ChEBI" id="CHEBI:58349"/>
    </ligand>
</feature>
<comment type="function">
    <text evidence="1 12">Converts 2,5-diamino-6-(ribosylamino)-4(3h)-pyrimidinone 5'-phosphate into 5-amino-6-(ribosylamino)-2,4(1h,3h)-pyrimidinedione 5'-phosphate.</text>
</comment>
<comment type="catalytic activity">
    <reaction evidence="12">
        <text>2,5-diamino-6-hydroxy-4-(5-phosphoribosylamino)-pyrimidine + H2O + H(+) = 5-amino-6-(5-phospho-D-ribosylamino)uracil + NH4(+)</text>
        <dbReference type="Rhea" id="RHEA:21868"/>
        <dbReference type="ChEBI" id="CHEBI:15377"/>
        <dbReference type="ChEBI" id="CHEBI:15378"/>
        <dbReference type="ChEBI" id="CHEBI:28938"/>
        <dbReference type="ChEBI" id="CHEBI:58453"/>
        <dbReference type="ChEBI" id="CHEBI:58614"/>
        <dbReference type="EC" id="3.5.4.26"/>
    </reaction>
</comment>
<name>A0A934VVK6_9BACT</name>
<evidence type="ECO:0000256" key="1">
    <source>
        <dbReference type="ARBA" id="ARBA00002151"/>
    </source>
</evidence>
<dbReference type="Pfam" id="PF01872">
    <property type="entry name" value="RibD_C"/>
    <property type="match status" value="1"/>
</dbReference>
<feature type="active site" description="Proton donor" evidence="13">
    <location>
        <position position="54"/>
    </location>
</feature>
<keyword evidence="11" id="KW-0511">Multifunctional enzyme</keyword>
<comment type="caution">
    <text evidence="17">The sequence shown here is derived from an EMBL/GenBank/DDBJ whole genome shotgun (WGS) entry which is preliminary data.</text>
</comment>
<dbReference type="InterPro" id="IPR024072">
    <property type="entry name" value="DHFR-like_dom_sf"/>
</dbReference>
<dbReference type="InterPro" id="IPR004794">
    <property type="entry name" value="Eubact_RibD"/>
</dbReference>
<dbReference type="GO" id="GO:0009231">
    <property type="term" value="P:riboflavin biosynthetic process"/>
    <property type="evidence" value="ECO:0007669"/>
    <property type="project" value="UniProtKB-KW"/>
</dbReference>
<dbReference type="Gene3D" id="3.40.140.10">
    <property type="entry name" value="Cytidine Deaminase, domain 2"/>
    <property type="match status" value="1"/>
</dbReference>
<reference evidence="17" key="1">
    <citation type="submission" date="2021-01" db="EMBL/GenBank/DDBJ databases">
        <title>Modified the classification status of verrucomicrobia.</title>
        <authorList>
            <person name="Feng X."/>
        </authorList>
    </citation>
    <scope>NUCLEOTIDE SEQUENCE</scope>
    <source>
        <strain evidence="17">KCTC 22041</strain>
    </source>
</reference>
<comment type="cofactor">
    <cofactor evidence="12 15">
        <name>Zn(2+)</name>
        <dbReference type="ChEBI" id="CHEBI:29105"/>
    </cofactor>
    <text evidence="12 15">Binds 1 zinc ion.</text>
</comment>
<feature type="binding site" evidence="15">
    <location>
        <position position="82"/>
    </location>
    <ligand>
        <name>Zn(2+)</name>
        <dbReference type="ChEBI" id="CHEBI:29105"/>
        <note>catalytic</note>
    </ligand>
</feature>
<dbReference type="PANTHER" id="PTHR38011">
    <property type="entry name" value="DIHYDROFOLATE REDUCTASE FAMILY PROTEIN (AFU_ORTHOLOGUE AFUA_8G06820)"/>
    <property type="match status" value="1"/>
</dbReference>
<comment type="similarity">
    <text evidence="4 12">In the N-terminal section; belongs to the cytidine and deoxycytidylate deaminase family.</text>
</comment>
<dbReference type="GO" id="GO:0008835">
    <property type="term" value="F:diaminohydroxyphosphoribosylaminopyrimidine deaminase activity"/>
    <property type="evidence" value="ECO:0007669"/>
    <property type="project" value="UniProtKB-EC"/>
</dbReference>
<dbReference type="InterPro" id="IPR016193">
    <property type="entry name" value="Cytidine_deaminase-like"/>
</dbReference>
<keyword evidence="9 12" id="KW-0521">NADP</keyword>
<dbReference type="GO" id="GO:0008270">
    <property type="term" value="F:zinc ion binding"/>
    <property type="evidence" value="ECO:0007669"/>
    <property type="project" value="InterPro"/>
</dbReference>
<dbReference type="EC" id="1.1.1.193" evidence="12"/>
<protein>
    <recommendedName>
        <fullName evidence="12">Riboflavin biosynthesis protein RibD</fullName>
    </recommendedName>
    <domain>
        <recommendedName>
            <fullName evidence="12">Diaminohydroxyphosphoribosylaminopyrimidine deaminase</fullName>
            <shortName evidence="12">DRAP deaminase</shortName>
            <ecNumber evidence="12">3.5.4.26</ecNumber>
        </recommendedName>
        <alternativeName>
            <fullName evidence="12">Riboflavin-specific deaminase</fullName>
        </alternativeName>
    </domain>
    <domain>
        <recommendedName>
            <fullName evidence="12">5-amino-6-(5-phosphoribosylamino)uracil reductase</fullName>
            <ecNumber evidence="12">1.1.1.193</ecNumber>
        </recommendedName>
        <alternativeName>
            <fullName evidence="12">HTP reductase</fullName>
        </alternativeName>
    </domain>
</protein>
<comment type="catalytic activity">
    <reaction evidence="12">
        <text>5-amino-6-(5-phospho-D-ribitylamino)uracil + NADP(+) = 5-amino-6-(5-phospho-D-ribosylamino)uracil + NADPH + H(+)</text>
        <dbReference type="Rhea" id="RHEA:17845"/>
        <dbReference type="ChEBI" id="CHEBI:15378"/>
        <dbReference type="ChEBI" id="CHEBI:57783"/>
        <dbReference type="ChEBI" id="CHEBI:58349"/>
        <dbReference type="ChEBI" id="CHEBI:58421"/>
        <dbReference type="ChEBI" id="CHEBI:58453"/>
        <dbReference type="EC" id="1.1.1.193"/>
    </reaction>
</comment>
<feature type="domain" description="CMP/dCMP-type deaminase" evidence="16">
    <location>
        <begin position="3"/>
        <end position="119"/>
    </location>
</feature>
<dbReference type="SUPFAM" id="SSF53927">
    <property type="entry name" value="Cytidine deaminase-like"/>
    <property type="match status" value="1"/>
</dbReference>
<evidence type="ECO:0000259" key="16">
    <source>
        <dbReference type="PROSITE" id="PS51747"/>
    </source>
</evidence>
<comment type="similarity">
    <text evidence="5 12">In the C-terminal section; belongs to the HTP reductase family.</text>
</comment>
<dbReference type="AlphaFoldDB" id="A0A934VVK6"/>
<evidence type="ECO:0000256" key="15">
    <source>
        <dbReference type="PIRSR" id="PIRSR006769-3"/>
    </source>
</evidence>
<dbReference type="PROSITE" id="PS00903">
    <property type="entry name" value="CYT_DCMP_DEAMINASES_1"/>
    <property type="match status" value="1"/>
</dbReference>